<name>A0ABD1EZR9_HYPHA</name>
<evidence type="ECO:0000313" key="1">
    <source>
        <dbReference type="EMBL" id="KAL1505169.1"/>
    </source>
</evidence>
<dbReference type="PANTHER" id="PTHR28653:SF1">
    <property type="entry name" value="ATPASE SWSAP1"/>
    <property type="match status" value="1"/>
</dbReference>
<reference evidence="1 2" key="1">
    <citation type="submission" date="2024-05" db="EMBL/GenBank/DDBJ databases">
        <title>Genetic variation in Jamaican populations of the coffee berry borer (Hypothenemus hampei).</title>
        <authorList>
            <person name="Errbii M."/>
            <person name="Myrie A."/>
        </authorList>
    </citation>
    <scope>NUCLEOTIDE SEQUENCE [LARGE SCALE GENOMIC DNA]</scope>
    <source>
        <strain evidence="1">JA-Hopewell-2020-01-JO</strain>
        <tissue evidence="1">Whole body</tissue>
    </source>
</reference>
<organism evidence="1 2">
    <name type="scientific">Hypothenemus hampei</name>
    <name type="common">Coffee berry borer</name>
    <dbReference type="NCBI Taxonomy" id="57062"/>
    <lineage>
        <taxon>Eukaryota</taxon>
        <taxon>Metazoa</taxon>
        <taxon>Ecdysozoa</taxon>
        <taxon>Arthropoda</taxon>
        <taxon>Hexapoda</taxon>
        <taxon>Insecta</taxon>
        <taxon>Pterygota</taxon>
        <taxon>Neoptera</taxon>
        <taxon>Endopterygota</taxon>
        <taxon>Coleoptera</taxon>
        <taxon>Polyphaga</taxon>
        <taxon>Cucujiformia</taxon>
        <taxon>Curculionidae</taxon>
        <taxon>Scolytinae</taxon>
        <taxon>Hypothenemus</taxon>
    </lineage>
</organism>
<dbReference type="Proteomes" id="UP001566132">
    <property type="component" value="Unassembled WGS sequence"/>
</dbReference>
<dbReference type="EMBL" id="JBDJPC010000004">
    <property type="protein sequence ID" value="KAL1505169.1"/>
    <property type="molecule type" value="Genomic_DNA"/>
</dbReference>
<proteinExistence type="predicted"/>
<sequence>MCSINGTSKKLLLVGSYTDSILFQLAIEVAKHGQKVWFLANKPFETIPKEVQHECKEYLELITFIYLSTFEELVKLFNGIHKRQQVPSVIILKGLDQFCNFYSSVEEAYDARTTAYLIASILDGMLYLNRKNSNKTSLLLVSCYDDENNLLLNERLKTLYDMYFDECLYEGSFVFGDVLNKIAFSLKFNI</sequence>
<keyword evidence="2" id="KW-1185">Reference proteome</keyword>
<gene>
    <name evidence="1" type="ORF">ABEB36_004791</name>
</gene>
<evidence type="ECO:0000313" key="2">
    <source>
        <dbReference type="Proteomes" id="UP001566132"/>
    </source>
</evidence>
<comment type="caution">
    <text evidence="1">The sequence shown here is derived from an EMBL/GenBank/DDBJ whole genome shotgun (WGS) entry which is preliminary data.</text>
</comment>
<accession>A0ABD1EZR9</accession>
<protein>
    <submittedName>
        <fullName evidence="1">Uncharacterized protein</fullName>
    </submittedName>
</protein>
<dbReference type="PANTHER" id="PTHR28653">
    <property type="match status" value="1"/>
</dbReference>
<dbReference type="AlphaFoldDB" id="A0ABD1EZR9"/>